<dbReference type="InterPro" id="IPR050748">
    <property type="entry name" value="Glycosyltrans_8_dom-fam"/>
</dbReference>
<name>A0A9X9I5S7_NEISU</name>
<reference evidence="4" key="1">
    <citation type="submission" date="2021-04" db="EMBL/GenBank/DDBJ databases">
        <title>Characterizing Neisseria spp. as novel respiratory pathobionts in bronchiectasis.</title>
        <authorList>
            <person name="Li L."/>
            <person name="Mac Aogain M."/>
            <person name="Xu T."/>
            <person name="Jaggi T.K."/>
            <person name="Chan L.Y."/>
            <person name="Keir H.R."/>
            <person name="Dicker A.J."/>
            <person name="Qu J."/>
            <person name="Liu Y."/>
            <person name="Chen H.S."/>
            <person name="Koh M.S."/>
            <person name="Ong T.H."/>
            <person name="Lim A.Y.H."/>
            <person name="Abisheganaden J."/>
            <person name="Low T.B."/>
            <person name="Oliver B.G."/>
            <person name="Tan N.S."/>
            <person name="Fang M."/>
            <person name="Chalmers J.D."/>
            <person name="Chotirmall S.H."/>
        </authorList>
    </citation>
    <scope>NUCLEOTIDE SEQUENCE</scope>
    <source>
        <strain evidence="4">CG0073</strain>
    </source>
</reference>
<dbReference type="SUPFAM" id="SSF53448">
    <property type="entry name" value="Nucleotide-diphospho-sugar transferases"/>
    <property type="match status" value="1"/>
</dbReference>
<dbReference type="InterPro" id="IPR029044">
    <property type="entry name" value="Nucleotide-diphossugar_trans"/>
</dbReference>
<dbReference type="GO" id="GO:0046872">
    <property type="term" value="F:metal ion binding"/>
    <property type="evidence" value="ECO:0007669"/>
    <property type="project" value="UniProtKB-KW"/>
</dbReference>
<evidence type="ECO:0000256" key="2">
    <source>
        <dbReference type="ARBA" id="ARBA00022679"/>
    </source>
</evidence>
<evidence type="ECO:0000256" key="1">
    <source>
        <dbReference type="ARBA" id="ARBA00022676"/>
    </source>
</evidence>
<dbReference type="Proteomes" id="UP001057336">
    <property type="component" value="Chromosome"/>
</dbReference>
<dbReference type="InterPro" id="IPR002495">
    <property type="entry name" value="Glyco_trans_8"/>
</dbReference>
<evidence type="ECO:0000256" key="3">
    <source>
        <dbReference type="ARBA" id="ARBA00022723"/>
    </source>
</evidence>
<dbReference type="PANTHER" id="PTHR13778:SF47">
    <property type="entry name" value="LIPOPOLYSACCHARIDE 1,3-GALACTOSYLTRANSFERASE"/>
    <property type="match status" value="1"/>
</dbReference>
<dbReference type="Gene3D" id="3.90.550.10">
    <property type="entry name" value="Spore Coat Polysaccharide Biosynthesis Protein SpsA, Chain A"/>
    <property type="match status" value="1"/>
</dbReference>
<protein>
    <submittedName>
        <fullName evidence="4">Glycosyltransferase family 8 protein</fullName>
    </submittedName>
</protein>
<organism evidence="4 5">
    <name type="scientific">Neisseria subflava</name>
    <dbReference type="NCBI Taxonomy" id="28449"/>
    <lineage>
        <taxon>Bacteria</taxon>
        <taxon>Pseudomonadati</taxon>
        <taxon>Pseudomonadota</taxon>
        <taxon>Betaproteobacteria</taxon>
        <taxon>Neisseriales</taxon>
        <taxon>Neisseriaceae</taxon>
        <taxon>Neisseria</taxon>
    </lineage>
</organism>
<keyword evidence="1" id="KW-0328">Glycosyltransferase</keyword>
<keyword evidence="2" id="KW-0808">Transferase</keyword>
<dbReference type="Pfam" id="PF01501">
    <property type="entry name" value="Glyco_transf_8"/>
    <property type="match status" value="1"/>
</dbReference>
<gene>
    <name evidence="4" type="ORF">KCG53_02480</name>
</gene>
<sequence>MFDKEKLLTSVIPIRTHQPAATVQHIVYAADQNYIRHIGTSMLSVLANNRFPIHFHLLVSGSENYDFNIFNQLKNINPNYAVTVYHLNTDYFSTLQTTSYFTIAMYYRMCIPAILGDISDTALYLDTDVLCLGDISELFTVNLDRKLLAAVPETTLYRAYINKLNVFGFRSTDPYFNSGVLLFNNKFWNESSAYTVLSEKIRQVELSKFILACPDQDLLNLSCKGKVEWLPESYNWIHWHHQGNELNTNPNNIRLIHFIGYTKPWHHLGFHPVYDSFYRKSPWYDGYLHQKPNIDLPFPNPHKRYKQAAKRLFKQGDKKQALTYYKEYLLQKFSLLKQKLSLGGTYS</sequence>
<dbReference type="AlphaFoldDB" id="A0A9X9I5S7"/>
<dbReference type="CDD" id="cd04194">
    <property type="entry name" value="GT8_A4GalT_like"/>
    <property type="match status" value="1"/>
</dbReference>
<accession>A0A9X9I5S7</accession>
<dbReference type="GO" id="GO:0016757">
    <property type="term" value="F:glycosyltransferase activity"/>
    <property type="evidence" value="ECO:0007669"/>
    <property type="project" value="UniProtKB-KW"/>
</dbReference>
<evidence type="ECO:0000313" key="4">
    <source>
        <dbReference type="EMBL" id="UTG75914.1"/>
    </source>
</evidence>
<dbReference type="PANTHER" id="PTHR13778">
    <property type="entry name" value="GLYCOSYLTRANSFERASE 8 DOMAIN-CONTAINING PROTEIN"/>
    <property type="match status" value="1"/>
</dbReference>
<evidence type="ECO:0000313" key="5">
    <source>
        <dbReference type="Proteomes" id="UP001057336"/>
    </source>
</evidence>
<dbReference type="EMBL" id="CP073118">
    <property type="protein sequence ID" value="UTG75914.1"/>
    <property type="molecule type" value="Genomic_DNA"/>
</dbReference>
<proteinExistence type="predicted"/>
<keyword evidence="3" id="KW-0479">Metal-binding</keyword>